<proteinExistence type="predicted"/>
<dbReference type="InterPro" id="IPR011335">
    <property type="entry name" value="Restrct_endonuc-II-like"/>
</dbReference>
<reference evidence="3" key="1">
    <citation type="submission" date="2023-07" db="EMBL/GenBank/DDBJ databases">
        <authorList>
            <person name="Colorado M.A."/>
            <person name="Villamil L.M."/>
            <person name="Melo J.F."/>
            <person name="Rodriguez J.A."/>
            <person name="Ruiz R.Y."/>
        </authorList>
    </citation>
    <scope>NUCLEOTIDE SEQUENCE [LARGE SCALE GENOMIC DNA]</scope>
    <source>
        <strain evidence="3">C33</strain>
    </source>
</reference>
<dbReference type="EMBL" id="JAVIKH010000060">
    <property type="protein sequence ID" value="MDX8337497.1"/>
    <property type="molecule type" value="Genomic_DNA"/>
</dbReference>
<feature type="domain" description="Restriction endonuclease type IV Mrr" evidence="1">
    <location>
        <begin position="194"/>
        <end position="327"/>
    </location>
</feature>
<dbReference type="InterPro" id="IPR007560">
    <property type="entry name" value="Restrct_endonuc_IV_Mrr"/>
</dbReference>
<dbReference type="Proteomes" id="UP001279681">
    <property type="component" value="Unassembled WGS sequence"/>
</dbReference>
<comment type="caution">
    <text evidence="2">The sequence shown here is derived from an EMBL/GenBank/DDBJ whole genome shotgun (WGS) entry which is preliminary data.</text>
</comment>
<dbReference type="PANTHER" id="PTHR30015">
    <property type="entry name" value="MRR RESTRICTION SYSTEM PROTEIN"/>
    <property type="match status" value="1"/>
</dbReference>
<dbReference type="RefSeq" id="WP_320314820.1">
    <property type="nucleotide sequence ID" value="NZ_JAVIKH010000060.1"/>
</dbReference>
<dbReference type="Gene3D" id="3.40.1350.10">
    <property type="match status" value="1"/>
</dbReference>
<dbReference type="SUPFAM" id="SSF52980">
    <property type="entry name" value="Restriction endonuclease-like"/>
    <property type="match status" value="1"/>
</dbReference>
<organism evidence="2 3">
    <name type="scientific">Candidatus Cetobacterium colombiensis</name>
    <dbReference type="NCBI Taxonomy" id="3073100"/>
    <lineage>
        <taxon>Bacteria</taxon>
        <taxon>Fusobacteriati</taxon>
        <taxon>Fusobacteriota</taxon>
        <taxon>Fusobacteriia</taxon>
        <taxon>Fusobacteriales</taxon>
        <taxon>Fusobacteriaceae</taxon>
        <taxon>Cetobacterium</taxon>
    </lineage>
</organism>
<dbReference type="InterPro" id="IPR011856">
    <property type="entry name" value="tRNA_endonuc-like_dom_sf"/>
</dbReference>
<keyword evidence="3" id="KW-1185">Reference proteome</keyword>
<dbReference type="InterPro" id="IPR052906">
    <property type="entry name" value="Type_IV_Methyl-Rstrct_Enzyme"/>
</dbReference>
<name>A0ABU4WD83_9FUSO</name>
<keyword evidence="2" id="KW-0255">Endonuclease</keyword>
<evidence type="ECO:0000313" key="3">
    <source>
        <dbReference type="Proteomes" id="UP001279681"/>
    </source>
</evidence>
<dbReference type="PANTHER" id="PTHR30015:SF7">
    <property type="entry name" value="TYPE IV METHYL-DIRECTED RESTRICTION ENZYME ECOKMRR"/>
    <property type="match status" value="1"/>
</dbReference>
<sequence>MRCFLFRINTESEEVRNDIILGKLRQGWGKSGMSLLKNEEIISKEEWRNNFPEEWDCSDEYINRKYDNLKIMLDIKKDDIIIIPKFPSWDSFSVVKAARSYKFEIPKEVDDFGHYIEIDFDSLRSFKYAYDELSTKIHSKLRAYQSPLNNVWNKEVLECAQKLLEKDSSEEIQKIENIIKLNFEKELKDIASSLQKVSARDLEKVVEKLFLKRGYSLESKNTFDKKGGDADLILTKCLPILEEIDESKSCDRIYIQIKHKDGLYSETEGIDQLNKIVKTKEIDSENTNFNNVYKVLVCSSTFSEELKEIAAKENIILIDGIQLTRLIVKYL</sequence>
<keyword evidence="2" id="KW-0378">Hydrolase</keyword>
<evidence type="ECO:0000259" key="1">
    <source>
        <dbReference type="Pfam" id="PF04471"/>
    </source>
</evidence>
<evidence type="ECO:0000313" key="2">
    <source>
        <dbReference type="EMBL" id="MDX8337497.1"/>
    </source>
</evidence>
<gene>
    <name evidence="2" type="ORF">RFV38_13515</name>
</gene>
<dbReference type="GO" id="GO:0004519">
    <property type="term" value="F:endonuclease activity"/>
    <property type="evidence" value="ECO:0007669"/>
    <property type="project" value="UniProtKB-KW"/>
</dbReference>
<accession>A0ABU4WD83</accession>
<protein>
    <submittedName>
        <fullName evidence="2">Restriction endonuclease</fullName>
    </submittedName>
</protein>
<keyword evidence="2" id="KW-0540">Nuclease</keyword>
<dbReference type="Pfam" id="PF04471">
    <property type="entry name" value="Mrr_cat"/>
    <property type="match status" value="1"/>
</dbReference>